<protein>
    <submittedName>
        <fullName evidence="1">Uncharacterized protein</fullName>
    </submittedName>
</protein>
<dbReference type="Proteomes" id="UP000694396">
    <property type="component" value="Unplaced"/>
</dbReference>
<accession>A0A8C3P3M4</accession>
<keyword evidence="2" id="KW-1185">Reference proteome</keyword>
<organism evidence="1 2">
    <name type="scientific">Cyanoderma ruficeps</name>
    <name type="common">rufous-capped babbler</name>
    <dbReference type="NCBI Taxonomy" id="181631"/>
    <lineage>
        <taxon>Eukaryota</taxon>
        <taxon>Metazoa</taxon>
        <taxon>Chordata</taxon>
        <taxon>Craniata</taxon>
        <taxon>Vertebrata</taxon>
        <taxon>Euteleostomi</taxon>
        <taxon>Archelosauria</taxon>
        <taxon>Archosauria</taxon>
        <taxon>Dinosauria</taxon>
        <taxon>Saurischia</taxon>
        <taxon>Theropoda</taxon>
        <taxon>Coelurosauria</taxon>
        <taxon>Aves</taxon>
        <taxon>Neognathae</taxon>
        <taxon>Neoaves</taxon>
        <taxon>Telluraves</taxon>
        <taxon>Australaves</taxon>
        <taxon>Passeriformes</taxon>
        <taxon>Sylvioidea</taxon>
        <taxon>Timaliidae</taxon>
        <taxon>Cyanoderma</taxon>
    </lineage>
</organism>
<dbReference type="Ensembl" id="ENSCRFT00000005628.1">
    <property type="protein sequence ID" value="ENSCRFP00000005422.1"/>
    <property type="gene ID" value="ENSCRFG00000004369.1"/>
</dbReference>
<reference evidence="1" key="1">
    <citation type="submission" date="2025-08" db="UniProtKB">
        <authorList>
            <consortium name="Ensembl"/>
        </authorList>
    </citation>
    <scope>IDENTIFICATION</scope>
</reference>
<sequence>LLATNPLPENNHAIQEPSLLETRLLPQKQQLSFIPFSQIILGKKTVINLLSIPVPGLLQLCCVPNPGNVLHQLQPLAPPEADEQLFHPLVQLSLLGSEPGRTCPNFEGIP</sequence>
<reference evidence="1" key="2">
    <citation type="submission" date="2025-09" db="UniProtKB">
        <authorList>
            <consortium name="Ensembl"/>
        </authorList>
    </citation>
    <scope>IDENTIFICATION</scope>
</reference>
<evidence type="ECO:0000313" key="1">
    <source>
        <dbReference type="Ensembl" id="ENSCRFP00000005422.1"/>
    </source>
</evidence>
<name>A0A8C3P3M4_9PASS</name>
<proteinExistence type="predicted"/>
<dbReference type="AlphaFoldDB" id="A0A8C3P3M4"/>
<evidence type="ECO:0000313" key="2">
    <source>
        <dbReference type="Proteomes" id="UP000694396"/>
    </source>
</evidence>